<evidence type="ECO:0000313" key="3">
    <source>
        <dbReference type="Proteomes" id="UP000779900"/>
    </source>
</evidence>
<dbReference type="Gene3D" id="2.60.40.1820">
    <property type="match status" value="1"/>
</dbReference>
<name>A0A938BSJ1_UNCW3</name>
<gene>
    <name evidence="2" type="ORF">FJY68_12630</name>
</gene>
<feature type="domain" description="Late embryogenesis abundant protein LEA-2 subgroup" evidence="1">
    <location>
        <begin position="70"/>
        <end position="157"/>
    </location>
</feature>
<dbReference type="AlphaFoldDB" id="A0A938BSJ1"/>
<organism evidence="2 3">
    <name type="scientific">candidate division WOR-3 bacterium</name>
    <dbReference type="NCBI Taxonomy" id="2052148"/>
    <lineage>
        <taxon>Bacteria</taxon>
        <taxon>Bacteria division WOR-3</taxon>
    </lineage>
</organism>
<dbReference type="InterPro" id="IPR004864">
    <property type="entry name" value="LEA_2"/>
</dbReference>
<dbReference type="Pfam" id="PF03168">
    <property type="entry name" value="LEA_2"/>
    <property type="match status" value="1"/>
</dbReference>
<evidence type="ECO:0000259" key="1">
    <source>
        <dbReference type="Pfam" id="PF03168"/>
    </source>
</evidence>
<protein>
    <submittedName>
        <fullName evidence="2">LEA type 2 family protein</fullName>
    </submittedName>
</protein>
<reference evidence="2" key="1">
    <citation type="submission" date="2019-03" db="EMBL/GenBank/DDBJ databases">
        <title>Lake Tanganyika Metagenome-Assembled Genomes (MAGs).</title>
        <authorList>
            <person name="Tran P."/>
        </authorList>
    </citation>
    <scope>NUCLEOTIDE SEQUENCE</scope>
    <source>
        <strain evidence="2">K_DeepCast_150m_m2_040</strain>
    </source>
</reference>
<evidence type="ECO:0000313" key="2">
    <source>
        <dbReference type="EMBL" id="MBM3332670.1"/>
    </source>
</evidence>
<dbReference type="Proteomes" id="UP000779900">
    <property type="component" value="Unassembled WGS sequence"/>
</dbReference>
<accession>A0A938BSJ1</accession>
<dbReference type="SUPFAM" id="SSF117070">
    <property type="entry name" value="LEA14-like"/>
    <property type="match status" value="1"/>
</dbReference>
<sequence length="180" mass="19783">MLELGVVRSKGRKWHLKTDSRSAEPFKAELAVAAAYVLWLAACSPSIKTPDVRLRSIDQKSADTTVVGLEIVNPNRFPLRVMSVDYDVSIGDRLCGRGRRSEGLFLDARDTTVADFPLVIDYAGLLSSIPALLTDSVVFSVKGSYLVSTIVGRRRFGFGGERKVAVKDELQSFINGLFED</sequence>
<comment type="caution">
    <text evidence="2">The sequence shown here is derived from an EMBL/GenBank/DDBJ whole genome shotgun (WGS) entry which is preliminary data.</text>
</comment>
<dbReference type="EMBL" id="VGIR01000116">
    <property type="protein sequence ID" value="MBM3332670.1"/>
    <property type="molecule type" value="Genomic_DNA"/>
</dbReference>
<proteinExistence type="predicted"/>